<gene>
    <name evidence="1" type="ORF">METZ01_LOCUS185731</name>
</gene>
<protein>
    <recommendedName>
        <fullName evidence="2">Metallo-beta-lactamase domain-containing protein</fullName>
    </recommendedName>
</protein>
<proteinExistence type="predicted"/>
<name>A0A382D5I1_9ZZZZ</name>
<evidence type="ECO:0008006" key="2">
    <source>
        <dbReference type="Google" id="ProtNLM"/>
    </source>
</evidence>
<accession>A0A382D5I1</accession>
<evidence type="ECO:0000313" key="1">
    <source>
        <dbReference type="EMBL" id="SVB32877.1"/>
    </source>
</evidence>
<dbReference type="EMBL" id="UINC01037418">
    <property type="protein sequence ID" value="SVB32877.1"/>
    <property type="molecule type" value="Genomic_DNA"/>
</dbReference>
<sequence length="37" mass="4146">MSYNIRHIKEHLMLDADEGLWVLDTGAPSSFGSVNKL</sequence>
<organism evidence="1">
    <name type="scientific">marine metagenome</name>
    <dbReference type="NCBI Taxonomy" id="408172"/>
    <lineage>
        <taxon>unclassified sequences</taxon>
        <taxon>metagenomes</taxon>
        <taxon>ecological metagenomes</taxon>
    </lineage>
</organism>
<reference evidence="1" key="1">
    <citation type="submission" date="2018-05" db="EMBL/GenBank/DDBJ databases">
        <authorList>
            <person name="Lanie J.A."/>
            <person name="Ng W.-L."/>
            <person name="Kazmierczak K.M."/>
            <person name="Andrzejewski T.M."/>
            <person name="Davidsen T.M."/>
            <person name="Wayne K.J."/>
            <person name="Tettelin H."/>
            <person name="Glass J.I."/>
            <person name="Rusch D."/>
            <person name="Podicherti R."/>
            <person name="Tsui H.-C.T."/>
            <person name="Winkler M.E."/>
        </authorList>
    </citation>
    <scope>NUCLEOTIDE SEQUENCE</scope>
</reference>
<dbReference type="AlphaFoldDB" id="A0A382D5I1"/>